<dbReference type="Proteomes" id="UP000185739">
    <property type="component" value="Chromosome"/>
</dbReference>
<sequence>MFVEKSISTGNGIEPATVAGNPCREAAPAGLPRSAGSHQARELRGVRQWPRLPSCRARQQRSRAFDCPPGETSPAQASTARHHRYERPCTDRGGPDRARRHGSFFVAVPPAASMRFAARRDSRSARQSGRPAAGSGPVGSFPAAPHPGETLHRNQPFNGPLR</sequence>
<name>A0A1L6FBG4_9RHOO</name>
<reference evidence="2 3" key="1">
    <citation type="submission" date="2016-12" db="EMBL/GenBank/DDBJ databases">
        <title>Complete genome sequence of Thauera chlorobenzoica, a Betaproteobacterium degrading haloaromatics anaerobically to CO2 and halides.</title>
        <authorList>
            <person name="Goris T."/>
            <person name="Mergelsberg M."/>
            <person name="Boll M."/>
        </authorList>
    </citation>
    <scope>NUCLEOTIDE SEQUENCE [LARGE SCALE GENOMIC DNA]</scope>
    <source>
        <strain evidence="2 3">3CB1</strain>
    </source>
</reference>
<feature type="compositionally biased region" description="Basic and acidic residues" evidence="1">
    <location>
        <begin position="86"/>
        <end position="97"/>
    </location>
</feature>
<dbReference type="STRING" id="96773.Tchl_1408"/>
<feature type="region of interest" description="Disordered" evidence="1">
    <location>
        <begin position="1"/>
        <end position="162"/>
    </location>
</feature>
<accession>A0A1L6FBG4</accession>
<keyword evidence="3" id="KW-1185">Reference proteome</keyword>
<feature type="compositionally biased region" description="Polar residues" evidence="1">
    <location>
        <begin position="153"/>
        <end position="162"/>
    </location>
</feature>
<proteinExistence type="predicted"/>
<evidence type="ECO:0000313" key="2">
    <source>
        <dbReference type="EMBL" id="APR04267.1"/>
    </source>
</evidence>
<evidence type="ECO:0000313" key="3">
    <source>
        <dbReference type="Proteomes" id="UP000185739"/>
    </source>
</evidence>
<dbReference type="AlphaFoldDB" id="A0A1L6FBG4"/>
<dbReference type="KEGG" id="tcl:Tchl_1408"/>
<protein>
    <submittedName>
        <fullName evidence="2">Uncharacterized protein</fullName>
    </submittedName>
</protein>
<organism evidence="2 3">
    <name type="scientific">Thauera chlorobenzoica</name>
    <dbReference type="NCBI Taxonomy" id="96773"/>
    <lineage>
        <taxon>Bacteria</taxon>
        <taxon>Pseudomonadati</taxon>
        <taxon>Pseudomonadota</taxon>
        <taxon>Betaproteobacteria</taxon>
        <taxon>Rhodocyclales</taxon>
        <taxon>Zoogloeaceae</taxon>
        <taxon>Thauera</taxon>
    </lineage>
</organism>
<feature type="compositionally biased region" description="Polar residues" evidence="1">
    <location>
        <begin position="1"/>
        <end position="11"/>
    </location>
</feature>
<dbReference type="EMBL" id="CP018839">
    <property type="protein sequence ID" value="APR04267.1"/>
    <property type="molecule type" value="Genomic_DNA"/>
</dbReference>
<evidence type="ECO:0000256" key="1">
    <source>
        <dbReference type="SAM" id="MobiDB-lite"/>
    </source>
</evidence>
<gene>
    <name evidence="2" type="ORF">Tchl_1408</name>
</gene>